<evidence type="ECO:0000256" key="5">
    <source>
        <dbReference type="ARBA" id="ARBA00023015"/>
    </source>
</evidence>
<protein>
    <submittedName>
        <fullName evidence="12">NR LBD domain-containing protein</fullName>
    </submittedName>
</protein>
<dbReference type="PANTHER" id="PTHR24086">
    <property type="entry name" value="NUCLEAR RECEPTOR SUBFAMILY 5 GROUP A"/>
    <property type="match status" value="1"/>
</dbReference>
<dbReference type="SMART" id="SM00399">
    <property type="entry name" value="ZnF_C4"/>
    <property type="match status" value="1"/>
</dbReference>
<keyword evidence="13" id="KW-1185">Reference proteome</keyword>
<evidence type="ECO:0000256" key="10">
    <source>
        <dbReference type="SAM" id="MobiDB-lite"/>
    </source>
</evidence>
<evidence type="ECO:0000256" key="6">
    <source>
        <dbReference type="ARBA" id="ARBA00023125"/>
    </source>
</evidence>
<comment type="subcellular location">
    <subcellularLocation>
        <location evidence="1">Nucleus</location>
    </subcellularLocation>
</comment>
<evidence type="ECO:0000313" key="12">
    <source>
        <dbReference type="EMBL" id="KAF7632867.1"/>
    </source>
</evidence>
<keyword evidence="9" id="KW-0539">Nucleus</keyword>
<dbReference type="GO" id="GO:0009755">
    <property type="term" value="P:hormone-mediated signaling pathway"/>
    <property type="evidence" value="ECO:0007669"/>
    <property type="project" value="TreeGrafter"/>
</dbReference>
<evidence type="ECO:0000259" key="11">
    <source>
        <dbReference type="PROSITE" id="PS51030"/>
    </source>
</evidence>
<dbReference type="PRINTS" id="PR00047">
    <property type="entry name" value="STROIDFINGER"/>
</dbReference>
<feature type="domain" description="Nuclear receptor" evidence="11">
    <location>
        <begin position="201"/>
        <end position="276"/>
    </location>
</feature>
<evidence type="ECO:0000256" key="1">
    <source>
        <dbReference type="ARBA" id="ARBA00004123"/>
    </source>
</evidence>
<accession>A0A8S9ZHS0</accession>
<keyword evidence="7" id="KW-0804">Transcription</keyword>
<dbReference type="SUPFAM" id="SSF57716">
    <property type="entry name" value="Glucocorticoid receptor-like (DNA-binding domain)"/>
    <property type="match status" value="1"/>
</dbReference>
<dbReference type="GO" id="GO:0008270">
    <property type="term" value="F:zinc ion binding"/>
    <property type="evidence" value="ECO:0007669"/>
    <property type="project" value="UniProtKB-KW"/>
</dbReference>
<dbReference type="InterPro" id="IPR013088">
    <property type="entry name" value="Znf_NHR/GATA"/>
</dbReference>
<dbReference type="GO" id="GO:0009888">
    <property type="term" value="P:tissue development"/>
    <property type="evidence" value="ECO:0007669"/>
    <property type="project" value="TreeGrafter"/>
</dbReference>
<dbReference type="GO" id="GO:0004879">
    <property type="term" value="F:nuclear receptor activity"/>
    <property type="evidence" value="ECO:0007669"/>
    <property type="project" value="InterPro"/>
</dbReference>
<dbReference type="Pfam" id="PF00105">
    <property type="entry name" value="zf-C4"/>
    <property type="match status" value="1"/>
</dbReference>
<proteinExistence type="predicted"/>
<keyword evidence="8" id="KW-0675">Receptor</keyword>
<evidence type="ECO:0000313" key="13">
    <source>
        <dbReference type="Proteomes" id="UP000605970"/>
    </source>
</evidence>
<gene>
    <name evidence="12" type="ORF">Mgra_00007726</name>
</gene>
<dbReference type="GO" id="GO:0000978">
    <property type="term" value="F:RNA polymerase II cis-regulatory region sequence-specific DNA binding"/>
    <property type="evidence" value="ECO:0007669"/>
    <property type="project" value="TreeGrafter"/>
</dbReference>
<dbReference type="InterPro" id="IPR001628">
    <property type="entry name" value="Znf_hrmn_rcpt"/>
</dbReference>
<evidence type="ECO:0000256" key="7">
    <source>
        <dbReference type="ARBA" id="ARBA00023163"/>
    </source>
</evidence>
<dbReference type="EMBL" id="JABEBT010000091">
    <property type="protein sequence ID" value="KAF7632867.1"/>
    <property type="molecule type" value="Genomic_DNA"/>
</dbReference>
<evidence type="ECO:0000256" key="8">
    <source>
        <dbReference type="ARBA" id="ARBA00023170"/>
    </source>
</evidence>
<evidence type="ECO:0000256" key="4">
    <source>
        <dbReference type="ARBA" id="ARBA00022833"/>
    </source>
</evidence>
<dbReference type="Gene3D" id="3.30.50.10">
    <property type="entry name" value="Erythroid Transcription Factor GATA-1, subunit A"/>
    <property type="match status" value="1"/>
</dbReference>
<keyword evidence="5" id="KW-0805">Transcription regulation</keyword>
<evidence type="ECO:0000256" key="3">
    <source>
        <dbReference type="ARBA" id="ARBA00022771"/>
    </source>
</evidence>
<dbReference type="Proteomes" id="UP000605970">
    <property type="component" value="Unassembled WGS sequence"/>
</dbReference>
<dbReference type="PROSITE" id="PS51030">
    <property type="entry name" value="NUCLEAR_REC_DBD_2"/>
    <property type="match status" value="1"/>
</dbReference>
<dbReference type="InterPro" id="IPR016355">
    <property type="entry name" value="NR5-like"/>
</dbReference>
<sequence>MPFENSSQDDDSDQHLLLKTEIETSPPTPLHHCYFQKLAEEEENNKFNLILPKTTSKQKYLNISPSSTNYSPTSPPSSLPFNVCFKNINEQQQQNVGKLIRSNSSKFNTFTRTNEATKTAAENDRLQIFSSFQQFQQQQQQSTDVNEEENNNNEYLNQQFVMENNYLNNNNSQQQSSFIHPQLQQQQQQSSSSNQQQQQDLGNCPICNDKVSGYHYGLLTCESCKGFFKRTVQNKKHYTCSGNKNCTVEKSNRKRCPHCRFQKCLERGMKTEVGKGQIKHKRHFPQSANFVDGKDCKKSGKRLPVREDRMRGGRNKLGVYYKQDRAARSKIMQQNNSIRSSSTSQNNNQQQLIIQCTNNLNFYDNDNSHVVEPPITRSNPYGNESTFSGGIKAKRARREMSGPYGNSVHHQQSSKFSNSSYLGLPKIQHEQIISTMSTQPTFDVYLQSPTLSSTSSTNSSANGIFGSSISSNHLPNGDNGGLAILLGNSIQPLEETSSEAPNSLTPMMMTPLPLHLRHQSPHPSTQLTSVSNNIPSSIVHCVGVNK</sequence>
<evidence type="ECO:0000256" key="9">
    <source>
        <dbReference type="ARBA" id="ARBA00023242"/>
    </source>
</evidence>
<keyword evidence="3" id="KW-0863">Zinc-finger</keyword>
<keyword evidence="4" id="KW-0862">Zinc</keyword>
<feature type="region of interest" description="Disordered" evidence="10">
    <location>
        <begin position="170"/>
        <end position="197"/>
    </location>
</feature>
<dbReference type="GO" id="GO:0090575">
    <property type="term" value="C:RNA polymerase II transcription regulator complex"/>
    <property type="evidence" value="ECO:0007669"/>
    <property type="project" value="TreeGrafter"/>
</dbReference>
<dbReference type="AlphaFoldDB" id="A0A8S9ZHS0"/>
<keyword evidence="2" id="KW-0479">Metal-binding</keyword>
<organism evidence="12 13">
    <name type="scientific">Meloidogyne graminicola</name>
    <dbReference type="NCBI Taxonomy" id="189291"/>
    <lineage>
        <taxon>Eukaryota</taxon>
        <taxon>Metazoa</taxon>
        <taxon>Ecdysozoa</taxon>
        <taxon>Nematoda</taxon>
        <taxon>Chromadorea</taxon>
        <taxon>Rhabditida</taxon>
        <taxon>Tylenchina</taxon>
        <taxon>Tylenchomorpha</taxon>
        <taxon>Tylenchoidea</taxon>
        <taxon>Meloidogynidae</taxon>
        <taxon>Meloidogyninae</taxon>
        <taxon>Meloidogyne</taxon>
    </lineage>
</organism>
<comment type="caution">
    <text evidence="12">The sequence shown here is derived from an EMBL/GenBank/DDBJ whole genome shotgun (WGS) entry which is preliminary data.</text>
</comment>
<keyword evidence="6" id="KW-0238">DNA-binding</keyword>
<dbReference type="OrthoDB" id="6355676at2759"/>
<dbReference type="PANTHER" id="PTHR24086:SF15">
    <property type="entry name" value="NUCLEAR HORMONE RECEPTOR FTZ-F1"/>
    <property type="match status" value="1"/>
</dbReference>
<dbReference type="PROSITE" id="PS00031">
    <property type="entry name" value="NUCLEAR_REC_DBD_1"/>
    <property type="match status" value="1"/>
</dbReference>
<name>A0A8S9ZHS0_9BILA</name>
<dbReference type="FunFam" id="3.30.50.10:FF:000006">
    <property type="entry name" value="Nuclear receptor subfamily 5 group A member"/>
    <property type="match status" value="1"/>
</dbReference>
<reference evidence="12" key="1">
    <citation type="journal article" date="2020" name="Ecol. Evol.">
        <title>Genome structure and content of the rice root-knot nematode (Meloidogyne graminicola).</title>
        <authorList>
            <person name="Phan N.T."/>
            <person name="Danchin E.G.J."/>
            <person name="Klopp C."/>
            <person name="Perfus-Barbeoch L."/>
            <person name="Kozlowski D.K."/>
            <person name="Koutsovoulos G.D."/>
            <person name="Lopez-Roques C."/>
            <person name="Bouchez O."/>
            <person name="Zahm M."/>
            <person name="Besnard G."/>
            <person name="Bellafiore S."/>
        </authorList>
    </citation>
    <scope>NUCLEOTIDE SEQUENCE</scope>
    <source>
        <strain evidence="12">VN-18</strain>
    </source>
</reference>
<evidence type="ECO:0000256" key="2">
    <source>
        <dbReference type="ARBA" id="ARBA00022723"/>
    </source>
</evidence>